<dbReference type="PANTHER" id="PTHR43701:SF12">
    <property type="entry name" value="MEMBRANE TRANSPORTER PROTEIN YTNM-RELATED"/>
    <property type="match status" value="1"/>
</dbReference>
<evidence type="ECO:0000256" key="3">
    <source>
        <dbReference type="ARBA" id="ARBA00022692"/>
    </source>
</evidence>
<feature type="transmembrane region" description="Helical" evidence="6">
    <location>
        <begin position="180"/>
        <end position="197"/>
    </location>
</feature>
<comment type="subcellular location">
    <subcellularLocation>
        <location evidence="6">Cell membrane</location>
        <topology evidence="6">Multi-pass membrane protein</topology>
    </subcellularLocation>
    <subcellularLocation>
        <location evidence="1">Membrane</location>
        <topology evidence="1">Multi-pass membrane protein</topology>
    </subcellularLocation>
</comment>
<name>A0A4R8IWI3_9GAMM</name>
<dbReference type="EMBL" id="SOQX01000003">
    <property type="protein sequence ID" value="TDY01743.1"/>
    <property type="molecule type" value="Genomic_DNA"/>
</dbReference>
<evidence type="ECO:0000313" key="8">
    <source>
        <dbReference type="Proteomes" id="UP000294914"/>
    </source>
</evidence>
<evidence type="ECO:0000256" key="1">
    <source>
        <dbReference type="ARBA" id="ARBA00004141"/>
    </source>
</evidence>
<gene>
    <name evidence="7" type="ORF">EDC23_1634</name>
</gene>
<evidence type="ECO:0000313" key="7">
    <source>
        <dbReference type="EMBL" id="TDY01743.1"/>
    </source>
</evidence>
<protein>
    <recommendedName>
        <fullName evidence="6">Probable membrane transporter protein</fullName>
    </recommendedName>
</protein>
<dbReference type="OrthoDB" id="9792500at2"/>
<dbReference type="Pfam" id="PF01925">
    <property type="entry name" value="TauE"/>
    <property type="match status" value="1"/>
</dbReference>
<dbReference type="PANTHER" id="PTHR43701">
    <property type="entry name" value="MEMBRANE TRANSPORTER PROTEIN MJ0441-RELATED"/>
    <property type="match status" value="1"/>
</dbReference>
<feature type="transmembrane region" description="Helical" evidence="6">
    <location>
        <begin position="226"/>
        <end position="242"/>
    </location>
</feature>
<feature type="transmembrane region" description="Helical" evidence="6">
    <location>
        <begin position="78"/>
        <end position="95"/>
    </location>
</feature>
<organism evidence="7 8">
    <name type="scientific">Thiohalophilus thiocyanatoxydans</name>
    <dbReference type="NCBI Taxonomy" id="381308"/>
    <lineage>
        <taxon>Bacteria</taxon>
        <taxon>Pseudomonadati</taxon>
        <taxon>Pseudomonadota</taxon>
        <taxon>Gammaproteobacteria</taxon>
        <taxon>Thiohalomonadales</taxon>
        <taxon>Thiohalophilaceae</taxon>
        <taxon>Thiohalophilus</taxon>
    </lineage>
</organism>
<keyword evidence="3 6" id="KW-0812">Transmembrane</keyword>
<feature type="transmembrane region" description="Helical" evidence="6">
    <location>
        <begin position="320"/>
        <end position="341"/>
    </location>
</feature>
<proteinExistence type="inferred from homology"/>
<feature type="transmembrane region" description="Helical" evidence="6">
    <location>
        <begin position="37"/>
        <end position="57"/>
    </location>
</feature>
<accession>A0A4R8IWI3</accession>
<feature type="transmembrane region" description="Helical" evidence="6">
    <location>
        <begin position="12"/>
        <end position="31"/>
    </location>
</feature>
<keyword evidence="8" id="KW-1185">Reference proteome</keyword>
<dbReference type="Proteomes" id="UP000294914">
    <property type="component" value="Unassembled WGS sequence"/>
</dbReference>
<comment type="caution">
    <text evidence="7">The sequence shown here is derived from an EMBL/GenBank/DDBJ whole genome shotgun (WGS) entry which is preliminary data.</text>
</comment>
<feature type="transmembrane region" description="Helical" evidence="6">
    <location>
        <begin position="248"/>
        <end position="272"/>
    </location>
</feature>
<sequence length="363" mass="38433">MEAVNFLDLNATTVFLLFLVGFIGGMVSGFIGSGGAFVLTPAMMSLGAPAVIAVASNMAHKFPKALVASIKRNKYGQVDIKLGLIMGIFAEIGVFVGKEFMTNIRNNFGDTGTDLYVSVVFIVVLALVGGYVLRDAFRCKREGGDVEGAEHITPRLAKWVQSINIPGTMMRFHSIGGKRVSVLFIAPLGFATGLLAASIAVGGFIGVPAMMYVLGVPALMASATELVVAFVMGMGGSLFYAWEGFVDIRLAMIILAGSLFGVQIGAIGTTYVRDYTVKMIMGMIMIIVLFSRLFEMPVYLSDLDLISTISEGTSSLLSNISFGTLALALLSGAFAILAALLKGIKQHKKQQADAEYAASVAES</sequence>
<dbReference type="GO" id="GO:0005886">
    <property type="term" value="C:plasma membrane"/>
    <property type="evidence" value="ECO:0007669"/>
    <property type="project" value="UniProtKB-SubCell"/>
</dbReference>
<keyword evidence="4 6" id="KW-1133">Transmembrane helix</keyword>
<dbReference type="RefSeq" id="WP_134083190.1">
    <property type="nucleotide sequence ID" value="NZ_SOQX01000003.1"/>
</dbReference>
<keyword evidence="5 6" id="KW-0472">Membrane</keyword>
<evidence type="ECO:0000256" key="5">
    <source>
        <dbReference type="ARBA" id="ARBA00023136"/>
    </source>
</evidence>
<dbReference type="InterPro" id="IPR002781">
    <property type="entry name" value="TM_pro_TauE-like"/>
</dbReference>
<reference evidence="7 8" key="1">
    <citation type="submission" date="2019-03" db="EMBL/GenBank/DDBJ databases">
        <title>Genomic Encyclopedia of Type Strains, Phase IV (KMG-IV): sequencing the most valuable type-strain genomes for metagenomic binning, comparative biology and taxonomic classification.</title>
        <authorList>
            <person name="Goeker M."/>
        </authorList>
    </citation>
    <scope>NUCLEOTIDE SEQUENCE [LARGE SCALE GENOMIC DNA]</scope>
    <source>
        <strain evidence="7 8">DSM 16326</strain>
    </source>
</reference>
<feature type="transmembrane region" description="Helical" evidence="6">
    <location>
        <begin position="115"/>
        <end position="133"/>
    </location>
</feature>
<keyword evidence="6" id="KW-1003">Cell membrane</keyword>
<evidence type="ECO:0000256" key="2">
    <source>
        <dbReference type="ARBA" id="ARBA00009142"/>
    </source>
</evidence>
<dbReference type="InterPro" id="IPR051598">
    <property type="entry name" value="TSUP/Inactive_protease-like"/>
</dbReference>
<evidence type="ECO:0000256" key="4">
    <source>
        <dbReference type="ARBA" id="ARBA00022989"/>
    </source>
</evidence>
<evidence type="ECO:0000256" key="6">
    <source>
        <dbReference type="RuleBase" id="RU363041"/>
    </source>
</evidence>
<comment type="similarity">
    <text evidence="2 6">Belongs to the 4-toluene sulfonate uptake permease (TSUP) (TC 2.A.102) family.</text>
</comment>
<dbReference type="AlphaFoldDB" id="A0A4R8IWI3"/>